<organism evidence="7 9">
    <name type="scientific">Mycobacteroides abscessus</name>
    <dbReference type="NCBI Taxonomy" id="36809"/>
    <lineage>
        <taxon>Bacteria</taxon>
        <taxon>Bacillati</taxon>
        <taxon>Actinomycetota</taxon>
        <taxon>Actinomycetes</taxon>
        <taxon>Mycobacteriales</taxon>
        <taxon>Mycobacteriaceae</taxon>
        <taxon>Mycobacteroides</taxon>
    </lineage>
</organism>
<sequence>MLITGFPAGMFATNCYIVAPHEGGPAVIVDPGQDAIGGVKEILAERDLTPEAVLLTHGHLDHTWTAQPLADEYGIPVYIHPDDRVMLADPLAGIGPGLGQFIQGQVFAEPKELVEIGDGDKLELAGITLTVDHTPGHTRGSVVFGIEVDSENGPVDVLFSGDTLFQMSIGRTDLPGGNHQQLLDSIAAKLLTRDDSSVVLPGHGNATSIGDERRANPFLEGIQ</sequence>
<dbReference type="SUPFAM" id="SSF56281">
    <property type="entry name" value="Metallo-hydrolase/oxidoreductase"/>
    <property type="match status" value="1"/>
</dbReference>
<evidence type="ECO:0000256" key="5">
    <source>
        <dbReference type="SAM" id="MobiDB-lite"/>
    </source>
</evidence>
<dbReference type="InterPro" id="IPR051453">
    <property type="entry name" value="MBL_Glyoxalase_II"/>
</dbReference>
<evidence type="ECO:0000259" key="6">
    <source>
        <dbReference type="SMART" id="SM00849"/>
    </source>
</evidence>
<feature type="region of interest" description="Disordered" evidence="5">
    <location>
        <begin position="202"/>
        <end position="223"/>
    </location>
</feature>
<dbReference type="InterPro" id="IPR001279">
    <property type="entry name" value="Metallo-B-lactamas"/>
</dbReference>
<keyword evidence="3 7" id="KW-0378">Hydrolase</keyword>
<dbReference type="Proteomes" id="UP000038487">
    <property type="component" value="Unassembled WGS sequence"/>
</dbReference>
<feature type="domain" description="Metallo-beta-lactamase" evidence="6">
    <location>
        <begin position="12"/>
        <end position="203"/>
    </location>
</feature>
<accession>A0A0U0XP07</accession>
<evidence type="ECO:0000313" key="10">
    <source>
        <dbReference type="Proteomes" id="UP000284557"/>
    </source>
</evidence>
<proteinExistence type="predicted"/>
<evidence type="ECO:0000313" key="7">
    <source>
        <dbReference type="EMBL" id="CPT44748.1"/>
    </source>
</evidence>
<dbReference type="Proteomes" id="UP000284557">
    <property type="component" value="Unassembled WGS sequence"/>
</dbReference>
<dbReference type="AlphaFoldDB" id="A0A0U0XP07"/>
<evidence type="ECO:0000256" key="4">
    <source>
        <dbReference type="ARBA" id="ARBA00022833"/>
    </source>
</evidence>
<dbReference type="InterPro" id="IPR036866">
    <property type="entry name" value="RibonucZ/Hydroxyglut_hydro"/>
</dbReference>
<dbReference type="CDD" id="cd06262">
    <property type="entry name" value="metallo-hydrolase-like_MBL-fold"/>
    <property type="match status" value="1"/>
</dbReference>
<name>A0A0U0XP07_9MYCO</name>
<reference evidence="7 9" key="1">
    <citation type="submission" date="2015-03" db="EMBL/GenBank/DDBJ databases">
        <authorList>
            <consortium name="Pathogen Informatics"/>
            <person name="Murphy D."/>
        </authorList>
    </citation>
    <scope>NUCLEOTIDE SEQUENCE [LARGE SCALE GENOMIC DNA]</scope>
    <source>
        <strain evidence="7 9">PAP036</strain>
    </source>
</reference>
<dbReference type="RefSeq" id="WP_005068898.1">
    <property type="nucleotide sequence ID" value="NZ_CM125927.1"/>
</dbReference>
<dbReference type="EMBL" id="QXBN01000003">
    <property type="protein sequence ID" value="RIT41793.1"/>
    <property type="molecule type" value="Genomic_DNA"/>
</dbReference>
<dbReference type="PANTHER" id="PTHR46233:SF3">
    <property type="entry name" value="HYDROXYACYLGLUTATHIONE HYDROLASE GLOC"/>
    <property type="match status" value="1"/>
</dbReference>
<comment type="cofactor">
    <cofactor evidence="1">
        <name>Zn(2+)</name>
        <dbReference type="ChEBI" id="CHEBI:29105"/>
    </cofactor>
</comment>
<evidence type="ECO:0000256" key="2">
    <source>
        <dbReference type="ARBA" id="ARBA00022723"/>
    </source>
</evidence>
<evidence type="ECO:0000313" key="9">
    <source>
        <dbReference type="Proteomes" id="UP000038487"/>
    </source>
</evidence>
<evidence type="ECO:0000256" key="1">
    <source>
        <dbReference type="ARBA" id="ARBA00001947"/>
    </source>
</evidence>
<gene>
    <name evidence="8" type="ORF">D2E76_05335</name>
    <name evidence="7" type="ORF">ERS075527_03329</name>
</gene>
<evidence type="ECO:0000256" key="3">
    <source>
        <dbReference type="ARBA" id="ARBA00022801"/>
    </source>
</evidence>
<dbReference type="Pfam" id="PF00753">
    <property type="entry name" value="Lactamase_B"/>
    <property type="match status" value="1"/>
</dbReference>
<protein>
    <submittedName>
        <fullName evidence="8">MBL fold metallo-hydrolase</fullName>
    </submittedName>
    <submittedName>
        <fullName evidence="7">Zn-dependent hydrolase, glyoxylase</fullName>
    </submittedName>
</protein>
<dbReference type="Gene3D" id="3.60.15.10">
    <property type="entry name" value="Ribonuclease Z/Hydroxyacylglutathione hydrolase-like"/>
    <property type="match status" value="1"/>
</dbReference>
<dbReference type="GO" id="GO:0016787">
    <property type="term" value="F:hydrolase activity"/>
    <property type="evidence" value="ECO:0007669"/>
    <property type="project" value="UniProtKB-KW"/>
</dbReference>
<keyword evidence="4" id="KW-0862">Zinc</keyword>
<evidence type="ECO:0000313" key="8">
    <source>
        <dbReference type="EMBL" id="RIT41793.1"/>
    </source>
</evidence>
<dbReference type="SMART" id="SM00849">
    <property type="entry name" value="Lactamase_B"/>
    <property type="match status" value="1"/>
</dbReference>
<comment type="caution">
    <text evidence="7">The sequence shown here is derived from an EMBL/GenBank/DDBJ whole genome shotgun (WGS) entry which is preliminary data.</text>
</comment>
<dbReference type="GeneID" id="93379804"/>
<dbReference type="GO" id="GO:0046872">
    <property type="term" value="F:metal ion binding"/>
    <property type="evidence" value="ECO:0007669"/>
    <property type="project" value="UniProtKB-KW"/>
</dbReference>
<keyword evidence="2" id="KW-0479">Metal-binding</keyword>
<dbReference type="EMBL" id="CSUW01000008">
    <property type="protein sequence ID" value="CPT44748.1"/>
    <property type="molecule type" value="Genomic_DNA"/>
</dbReference>
<reference evidence="8 10" key="2">
    <citation type="submission" date="2018-08" db="EMBL/GenBank/DDBJ databases">
        <title>Linezolid Resistance in Mycobacterium abscessus: MIC Distribution and Comprehensive Investigation of Resistance Mechanisms.</title>
        <authorList>
            <person name="Ye M."/>
            <person name="Xu L."/>
            <person name="Zou Y."/>
            <person name="Li B."/>
            <person name="Guo Q."/>
            <person name="Zhang Y."/>
            <person name="Zhan M."/>
            <person name="Xu B."/>
            <person name="Yu F."/>
            <person name="Zhang Z."/>
            <person name="Chu H."/>
        </authorList>
    </citation>
    <scope>NUCLEOTIDE SEQUENCE [LARGE SCALE GENOMIC DNA]</scope>
    <source>
        <strain evidence="8 10">G143</strain>
    </source>
</reference>
<dbReference type="PANTHER" id="PTHR46233">
    <property type="entry name" value="HYDROXYACYLGLUTATHIONE HYDROLASE GLOC"/>
    <property type="match status" value="1"/>
</dbReference>